<comment type="caution">
    <text evidence="3">The sequence shown here is derived from an EMBL/GenBank/DDBJ whole genome shotgun (WGS) entry which is preliminary data.</text>
</comment>
<dbReference type="Pfam" id="PF13563">
    <property type="entry name" value="2_5_RNA_ligase2"/>
    <property type="match status" value="1"/>
</dbReference>
<comment type="catalytic activity">
    <reaction evidence="2">
        <text>a 3'-end 2',3'-cyclophospho-ribonucleotide-RNA + H2O = a 3'-end 2'-phospho-ribonucleotide-RNA + H(+)</text>
        <dbReference type="Rhea" id="RHEA:11828"/>
        <dbReference type="Rhea" id="RHEA-COMP:10464"/>
        <dbReference type="Rhea" id="RHEA-COMP:17353"/>
        <dbReference type="ChEBI" id="CHEBI:15377"/>
        <dbReference type="ChEBI" id="CHEBI:15378"/>
        <dbReference type="ChEBI" id="CHEBI:83064"/>
        <dbReference type="ChEBI" id="CHEBI:173113"/>
        <dbReference type="EC" id="3.1.4.58"/>
    </reaction>
</comment>
<feature type="short sequence motif" description="HXTX 1" evidence="2">
    <location>
        <begin position="47"/>
        <end position="50"/>
    </location>
</feature>
<proteinExistence type="inferred from homology"/>
<dbReference type="RefSeq" id="WP_061833535.1">
    <property type="nucleotide sequence ID" value="NZ_LUKE01000001.1"/>
</dbReference>
<feature type="active site" description="Proton donor" evidence="2">
    <location>
        <position position="47"/>
    </location>
</feature>
<dbReference type="EMBL" id="LUKE01000001">
    <property type="protein sequence ID" value="KYG65975.1"/>
    <property type="molecule type" value="Genomic_DNA"/>
</dbReference>
<name>A0A150WP62_BDEBC</name>
<dbReference type="GO" id="GO:0008664">
    <property type="term" value="F:RNA 2',3'-cyclic 3'-phosphodiesterase activity"/>
    <property type="evidence" value="ECO:0007669"/>
    <property type="project" value="UniProtKB-EC"/>
</dbReference>
<dbReference type="InterPro" id="IPR009097">
    <property type="entry name" value="Cyclic_Pdiesterase"/>
</dbReference>
<dbReference type="GO" id="GO:0004113">
    <property type="term" value="F:2',3'-cyclic-nucleotide 3'-phosphodiesterase activity"/>
    <property type="evidence" value="ECO:0007669"/>
    <property type="project" value="InterPro"/>
</dbReference>
<dbReference type="PANTHER" id="PTHR35561">
    <property type="entry name" value="RNA 2',3'-CYCLIC PHOSPHODIESTERASE"/>
    <property type="match status" value="1"/>
</dbReference>
<dbReference type="HAMAP" id="MF_01940">
    <property type="entry name" value="RNA_CPDase"/>
    <property type="match status" value="1"/>
</dbReference>
<reference evidence="3 4" key="1">
    <citation type="submission" date="2016-03" db="EMBL/GenBank/DDBJ databases">
        <authorList>
            <person name="Ploux O."/>
        </authorList>
    </citation>
    <scope>NUCLEOTIDE SEQUENCE [LARGE SCALE GENOMIC DNA]</scope>
    <source>
        <strain evidence="3 4">R0</strain>
    </source>
</reference>
<keyword evidence="4" id="KW-1185">Reference proteome</keyword>
<accession>A0A150WP62</accession>
<evidence type="ECO:0000256" key="1">
    <source>
        <dbReference type="ARBA" id="ARBA00022801"/>
    </source>
</evidence>
<dbReference type="Gene3D" id="3.90.1140.10">
    <property type="entry name" value="Cyclic phosphodiesterase"/>
    <property type="match status" value="1"/>
</dbReference>
<dbReference type="NCBIfam" id="TIGR02258">
    <property type="entry name" value="2_5_ligase"/>
    <property type="match status" value="1"/>
</dbReference>
<gene>
    <name evidence="3" type="ORF">AZI86_02595</name>
</gene>
<keyword evidence="1 2" id="KW-0378">Hydrolase</keyword>
<comment type="function">
    <text evidence="2">Hydrolyzes RNA 2',3'-cyclic phosphodiester to an RNA 2'-phosphomonoester.</text>
</comment>
<feature type="short sequence motif" description="HXTX 2" evidence="2">
    <location>
        <begin position="135"/>
        <end position="138"/>
    </location>
</feature>
<dbReference type="OrthoDB" id="5291550at2"/>
<protein>
    <recommendedName>
        <fullName evidence="2">RNA 2',3'-cyclic phosphodiesterase</fullName>
        <shortName evidence="2">RNA 2',3'-CPDase</shortName>
        <ecNumber evidence="2">3.1.4.58</ecNumber>
    </recommendedName>
</protein>
<dbReference type="SUPFAM" id="SSF55144">
    <property type="entry name" value="LigT-like"/>
    <property type="match status" value="1"/>
</dbReference>
<dbReference type="GO" id="GO:0016874">
    <property type="term" value="F:ligase activity"/>
    <property type="evidence" value="ECO:0007669"/>
    <property type="project" value="UniProtKB-KW"/>
</dbReference>
<dbReference type="PANTHER" id="PTHR35561:SF1">
    <property type="entry name" value="RNA 2',3'-CYCLIC PHOSPHODIESTERASE"/>
    <property type="match status" value="1"/>
</dbReference>
<feature type="active site" description="Proton acceptor" evidence="2">
    <location>
        <position position="135"/>
    </location>
</feature>
<evidence type="ECO:0000256" key="2">
    <source>
        <dbReference type="HAMAP-Rule" id="MF_01940"/>
    </source>
</evidence>
<dbReference type="Proteomes" id="UP000075320">
    <property type="component" value="Unassembled WGS sequence"/>
</dbReference>
<organism evidence="3 4">
    <name type="scientific">Bdellovibrio bacteriovorus</name>
    <dbReference type="NCBI Taxonomy" id="959"/>
    <lineage>
        <taxon>Bacteria</taxon>
        <taxon>Pseudomonadati</taxon>
        <taxon>Bdellovibrionota</taxon>
        <taxon>Bdellovibrionia</taxon>
        <taxon>Bdellovibrionales</taxon>
        <taxon>Pseudobdellovibrionaceae</taxon>
        <taxon>Bdellovibrio</taxon>
    </lineage>
</organism>
<evidence type="ECO:0000313" key="3">
    <source>
        <dbReference type="EMBL" id="KYG65975.1"/>
    </source>
</evidence>
<keyword evidence="3" id="KW-0436">Ligase</keyword>
<evidence type="ECO:0000313" key="4">
    <source>
        <dbReference type="Proteomes" id="UP000075320"/>
    </source>
</evidence>
<comment type="similarity">
    <text evidence="2">Belongs to the 2H phosphoesterase superfamily. ThpR family.</text>
</comment>
<sequence length="203" mass="23485">MTTRRLFFALNATDPLAESFLPTLKKLKINADKKEMNMKWVPPTNFHITVTFIGDTDVNEIPKIQEALEDTCKVFNPFDLKIEDMGAFSSEHEARVIWLGVQNKRYLNELKQELDRNLAERGVTMAMELREFVPHLTIGRLRNPKSVKDMISPFKRKSFGKLHVNEVVLYESHLHGNFPVYTPIFRCQLAEETESLLELSASF</sequence>
<dbReference type="InterPro" id="IPR004175">
    <property type="entry name" value="RNA_CPDase"/>
</dbReference>
<dbReference type="EC" id="3.1.4.58" evidence="2"/>
<dbReference type="AlphaFoldDB" id="A0A150WP62"/>